<dbReference type="Gramene" id="CDF41396">
    <property type="protein sequence ID" value="CDF41396"/>
    <property type="gene ID" value="CHC_T00009456001"/>
</dbReference>
<dbReference type="PROSITE" id="PS50192">
    <property type="entry name" value="T_SNARE"/>
    <property type="match status" value="1"/>
</dbReference>
<evidence type="ECO:0000313" key="13">
    <source>
        <dbReference type="EMBL" id="CDF41396.1"/>
    </source>
</evidence>
<accession>R7QVA5</accession>
<dbReference type="GO" id="GO:0006906">
    <property type="term" value="P:vesicle fusion"/>
    <property type="evidence" value="ECO:0007669"/>
    <property type="project" value="TreeGrafter"/>
</dbReference>
<dbReference type="GeneID" id="17319421"/>
<evidence type="ECO:0000256" key="2">
    <source>
        <dbReference type="ARBA" id="ARBA00009063"/>
    </source>
</evidence>
<evidence type="ECO:0000256" key="9">
    <source>
        <dbReference type="ARBA" id="ARBA00023136"/>
    </source>
</evidence>
<evidence type="ECO:0000259" key="12">
    <source>
        <dbReference type="PROSITE" id="PS50192"/>
    </source>
</evidence>
<dbReference type="GO" id="GO:0005484">
    <property type="term" value="F:SNAP receptor activity"/>
    <property type="evidence" value="ECO:0007669"/>
    <property type="project" value="InterPro"/>
</dbReference>
<dbReference type="STRING" id="2769.R7QVA5"/>
<evidence type="ECO:0000256" key="11">
    <source>
        <dbReference type="SAM" id="Phobius"/>
    </source>
</evidence>
<keyword evidence="3" id="KW-0813">Transport</keyword>
<dbReference type="OMA" id="NRKMCII"/>
<keyword evidence="8" id="KW-0175">Coiled coil</keyword>
<dbReference type="SUPFAM" id="SSF47661">
    <property type="entry name" value="t-snare proteins"/>
    <property type="match status" value="1"/>
</dbReference>
<keyword evidence="4 11" id="KW-0812">Transmembrane</keyword>
<dbReference type="GO" id="GO:0000139">
    <property type="term" value="C:Golgi membrane"/>
    <property type="evidence" value="ECO:0007669"/>
    <property type="project" value="UniProtKB-SubCell"/>
</dbReference>
<evidence type="ECO:0000256" key="3">
    <source>
        <dbReference type="ARBA" id="ARBA00022448"/>
    </source>
</evidence>
<dbReference type="SMART" id="SM00397">
    <property type="entry name" value="t_SNARE"/>
    <property type="match status" value="1"/>
</dbReference>
<evidence type="ECO:0000256" key="6">
    <source>
        <dbReference type="ARBA" id="ARBA00022989"/>
    </source>
</evidence>
<dbReference type="Gene3D" id="1.20.58.70">
    <property type="match status" value="1"/>
</dbReference>
<dbReference type="Pfam" id="PF05739">
    <property type="entry name" value="SNARE"/>
    <property type="match status" value="1"/>
</dbReference>
<dbReference type="InterPro" id="IPR000727">
    <property type="entry name" value="T_SNARE_dom"/>
</dbReference>
<dbReference type="EMBL" id="HG002370">
    <property type="protein sequence ID" value="CDF41396.1"/>
    <property type="molecule type" value="Genomic_DNA"/>
</dbReference>
<reference evidence="14" key="1">
    <citation type="journal article" date="2013" name="Proc. Natl. Acad. Sci. U.S.A.">
        <title>Genome structure and metabolic features in the red seaweed Chondrus crispus shed light on evolution of the Archaeplastida.</title>
        <authorList>
            <person name="Collen J."/>
            <person name="Porcel B."/>
            <person name="Carre W."/>
            <person name="Ball S.G."/>
            <person name="Chaparro C."/>
            <person name="Tonon T."/>
            <person name="Barbeyron T."/>
            <person name="Michel G."/>
            <person name="Noel B."/>
            <person name="Valentin K."/>
            <person name="Elias M."/>
            <person name="Artiguenave F."/>
            <person name="Arun A."/>
            <person name="Aury J.M."/>
            <person name="Barbosa-Neto J.F."/>
            <person name="Bothwell J.H."/>
            <person name="Bouget F.Y."/>
            <person name="Brillet L."/>
            <person name="Cabello-Hurtado F."/>
            <person name="Capella-Gutierrez S."/>
            <person name="Charrier B."/>
            <person name="Cladiere L."/>
            <person name="Cock J.M."/>
            <person name="Coelho S.M."/>
            <person name="Colleoni C."/>
            <person name="Czjzek M."/>
            <person name="Da Silva C."/>
            <person name="Delage L."/>
            <person name="Denoeud F."/>
            <person name="Deschamps P."/>
            <person name="Dittami S.M."/>
            <person name="Gabaldon T."/>
            <person name="Gachon C.M."/>
            <person name="Groisillier A."/>
            <person name="Herve C."/>
            <person name="Jabbari K."/>
            <person name="Katinka M."/>
            <person name="Kloareg B."/>
            <person name="Kowalczyk N."/>
            <person name="Labadie K."/>
            <person name="Leblanc C."/>
            <person name="Lopez P.J."/>
            <person name="McLachlan D.H."/>
            <person name="Meslet-Cladiere L."/>
            <person name="Moustafa A."/>
            <person name="Nehr Z."/>
            <person name="Nyvall Collen P."/>
            <person name="Panaud O."/>
            <person name="Partensky F."/>
            <person name="Poulain J."/>
            <person name="Rensing S.A."/>
            <person name="Rousvoal S."/>
            <person name="Samson G."/>
            <person name="Symeonidi A."/>
            <person name="Weissenbach J."/>
            <person name="Zambounis A."/>
            <person name="Wincker P."/>
            <person name="Boyen C."/>
        </authorList>
    </citation>
    <scope>NUCLEOTIDE SEQUENCE [LARGE SCALE GENOMIC DNA]</scope>
    <source>
        <strain evidence="14">cv. Stackhouse</strain>
    </source>
</reference>
<evidence type="ECO:0000256" key="1">
    <source>
        <dbReference type="ARBA" id="ARBA00004409"/>
    </source>
</evidence>
<dbReference type="PhylomeDB" id="R7QVA5"/>
<dbReference type="GO" id="GO:0048278">
    <property type="term" value="P:vesicle docking"/>
    <property type="evidence" value="ECO:0007669"/>
    <property type="project" value="TreeGrafter"/>
</dbReference>
<dbReference type="InterPro" id="IPR006012">
    <property type="entry name" value="Syntaxin/epimorphin_CS"/>
</dbReference>
<dbReference type="InterPro" id="IPR045242">
    <property type="entry name" value="Syntaxin"/>
</dbReference>
<keyword evidence="6 11" id="KW-1133">Transmembrane helix</keyword>
<dbReference type="GO" id="GO:0031201">
    <property type="term" value="C:SNARE complex"/>
    <property type="evidence" value="ECO:0007669"/>
    <property type="project" value="TreeGrafter"/>
</dbReference>
<sequence length="322" mass="36628">MATRDRTGLFLRYREQARALHRRPARASEGSRFIGAENATGDFDSNHDDSADEDGAQVRRGGMEPDWVFTYNELTGDLSELEKLLEQLISLYNKHLLPSFGETDTSQLEHDIRTRSHQLTKLLHDVERKVRNVTKHTTELDSDDREVETKIRQNLQKRFATPLQHLSMSFRKRQKAYLDKLKEHRESFAAKTDSKMGTLIDIGDPSAADQYDSGFSESQLLTVENASALAEDRTQELTSVAENVNDLATLVKDIASLVVDQGTVLDRIDYNLEDVKLTTTSAVRELHIANRYQRKRHALCCIILLSIACGVMFTILVFKWTS</sequence>
<dbReference type="PROSITE" id="PS00914">
    <property type="entry name" value="SYNTAXIN"/>
    <property type="match status" value="1"/>
</dbReference>
<evidence type="ECO:0000256" key="7">
    <source>
        <dbReference type="ARBA" id="ARBA00023034"/>
    </source>
</evidence>
<keyword evidence="7" id="KW-0333">Golgi apparatus</keyword>
<evidence type="ECO:0000256" key="4">
    <source>
        <dbReference type="ARBA" id="ARBA00022692"/>
    </source>
</evidence>
<name>R7QVA5_CHOCR</name>
<feature type="domain" description="T-SNARE coiled-coil homology" evidence="12">
    <location>
        <begin position="227"/>
        <end position="289"/>
    </location>
</feature>
<dbReference type="RefSeq" id="XP_005711690.1">
    <property type="nucleotide sequence ID" value="XM_005711633.1"/>
</dbReference>
<keyword evidence="14" id="KW-1185">Reference proteome</keyword>
<proteinExistence type="inferred from homology"/>
<organism evidence="13 14">
    <name type="scientific">Chondrus crispus</name>
    <name type="common">Carrageen Irish moss</name>
    <name type="synonym">Polymorpha crispa</name>
    <dbReference type="NCBI Taxonomy" id="2769"/>
    <lineage>
        <taxon>Eukaryota</taxon>
        <taxon>Rhodophyta</taxon>
        <taxon>Florideophyceae</taxon>
        <taxon>Rhodymeniophycidae</taxon>
        <taxon>Gigartinales</taxon>
        <taxon>Gigartinaceae</taxon>
        <taxon>Chondrus</taxon>
    </lineage>
</organism>
<feature type="region of interest" description="Disordered" evidence="10">
    <location>
        <begin position="21"/>
        <end position="59"/>
    </location>
</feature>
<dbReference type="PANTHER" id="PTHR19957:SF83">
    <property type="entry name" value="SYNTAXIN-16"/>
    <property type="match status" value="1"/>
</dbReference>
<dbReference type="KEGG" id="ccp:CHC_T00009456001"/>
<protein>
    <submittedName>
        <fullName evidence="13">Syntaxin</fullName>
    </submittedName>
</protein>
<dbReference type="InterPro" id="IPR010989">
    <property type="entry name" value="SNARE"/>
</dbReference>
<dbReference type="OrthoDB" id="10251371at2759"/>
<dbReference type="PANTHER" id="PTHR19957">
    <property type="entry name" value="SYNTAXIN"/>
    <property type="match status" value="1"/>
</dbReference>
<evidence type="ECO:0000256" key="10">
    <source>
        <dbReference type="SAM" id="MobiDB-lite"/>
    </source>
</evidence>
<dbReference type="GO" id="GO:0006886">
    <property type="term" value="P:intracellular protein transport"/>
    <property type="evidence" value="ECO:0007669"/>
    <property type="project" value="InterPro"/>
</dbReference>
<evidence type="ECO:0000256" key="5">
    <source>
        <dbReference type="ARBA" id="ARBA00022927"/>
    </source>
</evidence>
<gene>
    <name evidence="13" type="ORF">CHC_T00009456001</name>
</gene>
<evidence type="ECO:0000313" key="14">
    <source>
        <dbReference type="Proteomes" id="UP000012073"/>
    </source>
</evidence>
<comment type="similarity">
    <text evidence="2">Belongs to the syntaxin family.</text>
</comment>
<keyword evidence="5" id="KW-0653">Protein transport</keyword>
<keyword evidence="9 11" id="KW-0472">Membrane</keyword>
<comment type="subcellular location">
    <subcellularLocation>
        <location evidence="1">Golgi apparatus membrane</location>
        <topology evidence="1">Single-pass type IV membrane protein</topology>
    </subcellularLocation>
</comment>
<evidence type="ECO:0000256" key="8">
    <source>
        <dbReference type="ARBA" id="ARBA00023054"/>
    </source>
</evidence>
<dbReference type="CDD" id="cd15845">
    <property type="entry name" value="SNARE_syntaxin16"/>
    <property type="match status" value="1"/>
</dbReference>
<dbReference type="AlphaFoldDB" id="R7QVA5"/>
<feature type="transmembrane region" description="Helical" evidence="11">
    <location>
        <begin position="298"/>
        <end position="318"/>
    </location>
</feature>
<dbReference type="GO" id="GO:0000149">
    <property type="term" value="F:SNARE binding"/>
    <property type="evidence" value="ECO:0007669"/>
    <property type="project" value="TreeGrafter"/>
</dbReference>
<dbReference type="Proteomes" id="UP000012073">
    <property type="component" value="Unassembled WGS sequence"/>
</dbReference>